<dbReference type="AlphaFoldDB" id="A0A1Y2IN53"/>
<evidence type="ECO:0000313" key="2">
    <source>
        <dbReference type="Proteomes" id="UP000193067"/>
    </source>
</evidence>
<sequence>MPESPLKPTVPVQATTLVVAKTHVGVPSPVAFERNLSASLVSEFRRLAILSKWKKKTPEYKAERSRFFAEHATEDFERLFGKNDQDVDLWRKLVRHLGLGEGQLLRSIPECQEALRGHFVNLVDLVDSCKAGTKPRIFKSSKDLAKYIHRTGKAYPREKAKSNHLLREFLIYVGPRKWRGKKGRRGRKAAATKAP</sequence>
<accession>A0A1Y2IN53</accession>
<dbReference type="EMBL" id="KZ084107">
    <property type="protein sequence ID" value="OSD02113.1"/>
    <property type="molecule type" value="Genomic_DNA"/>
</dbReference>
<evidence type="ECO:0000313" key="1">
    <source>
        <dbReference type="EMBL" id="OSD02113.1"/>
    </source>
</evidence>
<dbReference type="OrthoDB" id="6105938at2759"/>
<name>A0A1Y2IN53_TRAC3</name>
<keyword evidence="2" id="KW-1185">Reference proteome</keyword>
<dbReference type="Proteomes" id="UP000193067">
    <property type="component" value="Unassembled WGS sequence"/>
</dbReference>
<protein>
    <submittedName>
        <fullName evidence="1">Uncharacterized protein</fullName>
    </submittedName>
</protein>
<gene>
    <name evidence="1" type="ORF">PYCCODRAFT_1468085</name>
</gene>
<organism evidence="1 2">
    <name type="scientific">Trametes coccinea (strain BRFM310)</name>
    <name type="common">Pycnoporus coccineus</name>
    <dbReference type="NCBI Taxonomy" id="1353009"/>
    <lineage>
        <taxon>Eukaryota</taxon>
        <taxon>Fungi</taxon>
        <taxon>Dikarya</taxon>
        <taxon>Basidiomycota</taxon>
        <taxon>Agaricomycotina</taxon>
        <taxon>Agaricomycetes</taxon>
        <taxon>Polyporales</taxon>
        <taxon>Polyporaceae</taxon>
        <taxon>Trametes</taxon>
    </lineage>
</organism>
<dbReference type="PANTHER" id="PTHR38846">
    <property type="entry name" value="C3H1-TYPE DOMAIN-CONTAINING PROTEIN"/>
    <property type="match status" value="1"/>
</dbReference>
<dbReference type="PANTHER" id="PTHR38846:SF1">
    <property type="entry name" value="C3H1-TYPE DOMAIN-CONTAINING PROTEIN"/>
    <property type="match status" value="1"/>
</dbReference>
<reference evidence="1 2" key="1">
    <citation type="journal article" date="2015" name="Biotechnol. Biofuels">
        <title>Enhanced degradation of softwood versus hardwood by the white-rot fungus Pycnoporus coccineus.</title>
        <authorList>
            <person name="Couturier M."/>
            <person name="Navarro D."/>
            <person name="Chevret D."/>
            <person name="Henrissat B."/>
            <person name="Piumi F."/>
            <person name="Ruiz-Duenas F.J."/>
            <person name="Martinez A.T."/>
            <person name="Grigoriev I.V."/>
            <person name="Riley R."/>
            <person name="Lipzen A."/>
            <person name="Berrin J.G."/>
            <person name="Master E.R."/>
            <person name="Rosso M.N."/>
        </authorList>
    </citation>
    <scope>NUCLEOTIDE SEQUENCE [LARGE SCALE GENOMIC DNA]</scope>
    <source>
        <strain evidence="1 2">BRFM310</strain>
    </source>
</reference>
<proteinExistence type="predicted"/>